<dbReference type="AlphaFoldDB" id="A0A218Y190"/>
<sequence length="68" mass="7435">MVFKGRFFSSMKSDTSSPDPTNATPQMNMKCSTEAQTAGQGDQLQINCIKGAKLTQSQSDPHFSFTRS</sequence>
<comment type="caution">
    <text evidence="2">The sequence shown here is derived from an EMBL/GenBank/DDBJ whole genome shotgun (WGS) entry which is preliminary data.</text>
</comment>
<feature type="compositionally biased region" description="Polar residues" evidence="1">
    <location>
        <begin position="10"/>
        <end position="40"/>
    </location>
</feature>
<reference evidence="3" key="1">
    <citation type="journal article" date="2017" name="Plant J.">
        <title>The pomegranate (Punica granatum L.) genome and the genomics of punicalagin biosynthesis.</title>
        <authorList>
            <person name="Qin G."/>
            <person name="Xu C."/>
            <person name="Ming R."/>
            <person name="Tang H."/>
            <person name="Guyot R."/>
            <person name="Kramer E.M."/>
            <person name="Hu Y."/>
            <person name="Yi X."/>
            <person name="Qi Y."/>
            <person name="Xu X."/>
            <person name="Gao Z."/>
            <person name="Pan H."/>
            <person name="Jian J."/>
            <person name="Tian Y."/>
            <person name="Yue Z."/>
            <person name="Xu Y."/>
        </authorList>
    </citation>
    <scope>NUCLEOTIDE SEQUENCE [LARGE SCALE GENOMIC DNA]</scope>
    <source>
        <strain evidence="3">cv. Dabenzi</strain>
    </source>
</reference>
<accession>A0A218Y190</accession>
<protein>
    <submittedName>
        <fullName evidence="2">Uncharacterized protein</fullName>
    </submittedName>
</protein>
<evidence type="ECO:0000256" key="1">
    <source>
        <dbReference type="SAM" id="MobiDB-lite"/>
    </source>
</evidence>
<name>A0A218Y190_PUNGR</name>
<dbReference type="Proteomes" id="UP000197138">
    <property type="component" value="Unassembled WGS sequence"/>
</dbReference>
<evidence type="ECO:0000313" key="2">
    <source>
        <dbReference type="EMBL" id="OWM91075.1"/>
    </source>
</evidence>
<feature type="region of interest" description="Disordered" evidence="1">
    <location>
        <begin position="1"/>
        <end position="40"/>
    </location>
</feature>
<organism evidence="2 3">
    <name type="scientific">Punica granatum</name>
    <name type="common">Pomegranate</name>
    <dbReference type="NCBI Taxonomy" id="22663"/>
    <lineage>
        <taxon>Eukaryota</taxon>
        <taxon>Viridiplantae</taxon>
        <taxon>Streptophyta</taxon>
        <taxon>Embryophyta</taxon>
        <taxon>Tracheophyta</taxon>
        <taxon>Spermatophyta</taxon>
        <taxon>Magnoliopsida</taxon>
        <taxon>eudicotyledons</taxon>
        <taxon>Gunneridae</taxon>
        <taxon>Pentapetalae</taxon>
        <taxon>rosids</taxon>
        <taxon>malvids</taxon>
        <taxon>Myrtales</taxon>
        <taxon>Lythraceae</taxon>
        <taxon>Punica</taxon>
    </lineage>
</organism>
<gene>
    <name evidence="2" type="ORF">CDL15_Pgr023408</name>
</gene>
<proteinExistence type="predicted"/>
<dbReference type="EMBL" id="MTKT01000420">
    <property type="protein sequence ID" value="OWM91075.1"/>
    <property type="molecule type" value="Genomic_DNA"/>
</dbReference>
<evidence type="ECO:0000313" key="3">
    <source>
        <dbReference type="Proteomes" id="UP000197138"/>
    </source>
</evidence>